<evidence type="ECO:0000313" key="4">
    <source>
        <dbReference type="EMBL" id="SUH18643.1"/>
    </source>
</evidence>
<accession>A0A379WII9</accession>
<dbReference type="PANTHER" id="PTHR16222">
    <property type="entry name" value="ADP-RIBOSYLGLYCOHYDROLASE"/>
    <property type="match status" value="1"/>
</dbReference>
<reference evidence="4 5" key="1">
    <citation type="submission" date="2018-06" db="EMBL/GenBank/DDBJ databases">
        <authorList>
            <consortium name="Pathogen Informatics"/>
            <person name="Doyle S."/>
        </authorList>
    </citation>
    <scope>NUCLEOTIDE SEQUENCE [LARGE SCALE GENOMIC DNA]</scope>
    <source>
        <strain evidence="4 5">NCTC8258</strain>
    </source>
</reference>
<dbReference type="PANTHER" id="PTHR16222:SF24">
    <property type="entry name" value="ADP-RIBOSYLHYDROLASE ARH3"/>
    <property type="match status" value="1"/>
</dbReference>
<dbReference type="Pfam" id="PF03747">
    <property type="entry name" value="ADP_ribosyl_GH"/>
    <property type="match status" value="1"/>
</dbReference>
<evidence type="ECO:0000256" key="3">
    <source>
        <dbReference type="PIRSR" id="PIRSR605502-1"/>
    </source>
</evidence>
<proteinExistence type="inferred from homology"/>
<feature type="binding site" evidence="3">
    <location>
        <position position="63"/>
    </location>
    <ligand>
        <name>Mg(2+)</name>
        <dbReference type="ChEBI" id="CHEBI:18420"/>
        <label>1</label>
    </ligand>
</feature>
<evidence type="ECO:0000256" key="1">
    <source>
        <dbReference type="ARBA" id="ARBA00010702"/>
    </source>
</evidence>
<dbReference type="SUPFAM" id="SSF101478">
    <property type="entry name" value="ADP-ribosylglycohydrolase"/>
    <property type="match status" value="1"/>
</dbReference>
<dbReference type="GO" id="GO:0016787">
    <property type="term" value="F:hydrolase activity"/>
    <property type="evidence" value="ECO:0007669"/>
    <property type="project" value="UniProtKB-KW"/>
</dbReference>
<feature type="binding site" evidence="3">
    <location>
        <position position="62"/>
    </location>
    <ligand>
        <name>Mg(2+)</name>
        <dbReference type="ChEBI" id="CHEBI:18420"/>
        <label>1</label>
    </ligand>
</feature>
<evidence type="ECO:0000313" key="5">
    <source>
        <dbReference type="Proteomes" id="UP000255509"/>
    </source>
</evidence>
<keyword evidence="2 4" id="KW-0378">Hydrolase</keyword>
<comment type="cofactor">
    <cofactor evidence="3">
        <name>Mg(2+)</name>
        <dbReference type="ChEBI" id="CHEBI:18420"/>
    </cofactor>
    <text evidence="3">Binds 2 magnesium ions per subunit.</text>
</comment>
<sequence>MHVDQNKILGCLVGAAAADAMGAATEVRTQQQIKDYFGGWVTTFQKPPADTFGRCNEAGMCTDDFIQAKYIMDALLRHQRQVSDEAMREAFQQWLDYPFYANFTGPTTRAAMKAIFNDNRASLQGELEGEKQSVQIINKGNAEATNGAAMKIWPAAVLHPGDIDAAIECALQICRFTHNNVLAMSGAAAMAAATSEALRAQTNADSIIAAGIYGAQRGYLLAQEQGAMMVAGPSVARRIELAVDIGKRHRHWETRWWNLLILLAPAARE</sequence>
<comment type="similarity">
    <text evidence="1">Belongs to the ADP-ribosylglycohydrolase family.</text>
</comment>
<dbReference type="InterPro" id="IPR050792">
    <property type="entry name" value="ADP-ribosylglycohydrolase"/>
</dbReference>
<gene>
    <name evidence="4" type="ORF">NCTC8258_06493</name>
</gene>
<dbReference type="EMBL" id="UGXS01000004">
    <property type="protein sequence ID" value="SUH18643.1"/>
    <property type="molecule type" value="Genomic_DNA"/>
</dbReference>
<dbReference type="InterPro" id="IPR005502">
    <property type="entry name" value="Ribosyl_crysJ1"/>
</dbReference>
<protein>
    <submittedName>
        <fullName evidence="4">ADP-ribosylglycohydrolase</fullName>
    </submittedName>
</protein>
<evidence type="ECO:0000256" key="2">
    <source>
        <dbReference type="ARBA" id="ARBA00022801"/>
    </source>
</evidence>
<dbReference type="Gene3D" id="1.10.4080.10">
    <property type="entry name" value="ADP-ribosylation/Crystallin J1"/>
    <property type="match status" value="1"/>
</dbReference>
<feature type="binding site" evidence="3">
    <location>
        <position position="64"/>
    </location>
    <ligand>
        <name>Mg(2+)</name>
        <dbReference type="ChEBI" id="CHEBI:18420"/>
        <label>1</label>
    </ligand>
</feature>
<dbReference type="AlphaFoldDB" id="A0A379WII9"/>
<keyword evidence="3" id="KW-0460">Magnesium</keyword>
<organism evidence="4 5">
    <name type="scientific">Salmonella enterica I</name>
    <dbReference type="NCBI Taxonomy" id="59201"/>
    <lineage>
        <taxon>Bacteria</taxon>
        <taxon>Pseudomonadati</taxon>
        <taxon>Pseudomonadota</taxon>
        <taxon>Gammaproteobacteria</taxon>
        <taxon>Enterobacterales</taxon>
        <taxon>Enterobacteriaceae</taxon>
        <taxon>Salmonella</taxon>
    </lineage>
</organism>
<keyword evidence="3" id="KW-0479">Metal-binding</keyword>
<name>A0A379WII9_SALET</name>
<dbReference type="GO" id="GO:0046872">
    <property type="term" value="F:metal ion binding"/>
    <property type="evidence" value="ECO:0007669"/>
    <property type="project" value="UniProtKB-KW"/>
</dbReference>
<dbReference type="Proteomes" id="UP000255509">
    <property type="component" value="Unassembled WGS sequence"/>
</dbReference>
<dbReference type="InterPro" id="IPR036705">
    <property type="entry name" value="Ribosyl_crysJ1_sf"/>
</dbReference>